<comment type="subcellular location">
    <subcellularLocation>
        <location evidence="1">Membrane</location>
        <topology evidence="1">Multi-pass membrane protein</topology>
    </subcellularLocation>
</comment>
<sequence>MISYLIKKMPASSNFNQAIREAQASSIVGPNVVQKALPYVGGGMVLTSLGVLAGVSLIATNPAVFQPLSIVALIAELVLFFIATSAANNANNAKALPLLTAFSLLTGFTLSGIVALAIGTIGIGSVGTAALATGITFVIASYTGQRMSDSVGQALSGVVGLGLIGLLIAMFVQLIGGFFAPGVFGGSGLELIIAGFGTVLFVAMSFVDFYTMPRRYNDDQYLAGALGMYLTYINLFVFILRLMIALQGGGRRD</sequence>
<feature type="transmembrane region" description="Helical" evidence="6">
    <location>
        <begin position="123"/>
        <end position="142"/>
    </location>
</feature>
<dbReference type="PANTHER" id="PTHR23291">
    <property type="entry name" value="BAX INHIBITOR-RELATED"/>
    <property type="match status" value="1"/>
</dbReference>
<feature type="transmembrane region" description="Helical" evidence="6">
    <location>
        <begin position="222"/>
        <end position="244"/>
    </location>
</feature>
<feature type="transmembrane region" description="Helical" evidence="6">
    <location>
        <begin position="154"/>
        <end position="179"/>
    </location>
</feature>
<keyword evidence="5 6" id="KW-0472">Membrane</keyword>
<evidence type="ECO:0000256" key="5">
    <source>
        <dbReference type="ARBA" id="ARBA00023136"/>
    </source>
</evidence>
<evidence type="ECO:0000256" key="1">
    <source>
        <dbReference type="ARBA" id="ARBA00004141"/>
    </source>
</evidence>
<keyword evidence="4 6" id="KW-1133">Transmembrane helix</keyword>
<comment type="similarity">
    <text evidence="2 6">Belongs to the BI1 family.</text>
</comment>
<dbReference type="Pfam" id="PF01027">
    <property type="entry name" value="Bax1-I"/>
    <property type="match status" value="1"/>
</dbReference>
<evidence type="ECO:0000256" key="2">
    <source>
        <dbReference type="ARBA" id="ARBA00010350"/>
    </source>
</evidence>
<dbReference type="Proteomes" id="UP000002014">
    <property type="component" value="Chromosome"/>
</dbReference>
<evidence type="ECO:0000256" key="4">
    <source>
        <dbReference type="ARBA" id="ARBA00022989"/>
    </source>
</evidence>
<dbReference type="EMBL" id="CP000825">
    <property type="protein sequence ID" value="ABV51124.1"/>
    <property type="molecule type" value="Genomic_DNA"/>
</dbReference>
<gene>
    <name evidence="7" type="ordered locus">P9215_15111</name>
</gene>
<organism evidence="7 8">
    <name type="scientific">Prochlorococcus marinus (strain MIT 9215)</name>
    <dbReference type="NCBI Taxonomy" id="93060"/>
    <lineage>
        <taxon>Bacteria</taxon>
        <taxon>Bacillati</taxon>
        <taxon>Cyanobacteriota</taxon>
        <taxon>Cyanophyceae</taxon>
        <taxon>Synechococcales</taxon>
        <taxon>Prochlorococcaceae</taxon>
        <taxon>Prochlorococcus</taxon>
    </lineage>
</organism>
<name>A8G693_PROM2</name>
<dbReference type="STRING" id="93060.P9215_15111"/>
<dbReference type="PANTHER" id="PTHR23291:SF50">
    <property type="entry name" value="PROTEIN LIFEGUARD 4"/>
    <property type="match status" value="1"/>
</dbReference>
<dbReference type="InterPro" id="IPR006214">
    <property type="entry name" value="Bax_inhibitor_1-related"/>
</dbReference>
<reference evidence="7 8" key="1">
    <citation type="journal article" date="2007" name="PLoS Genet.">
        <title>Patterns and implications of gene gain and loss in the evolution of Prochlorococcus.</title>
        <authorList>
            <person name="Kettler G.C."/>
            <person name="Martiny A.C."/>
            <person name="Huang K."/>
            <person name="Zucker J."/>
            <person name="Coleman M.L."/>
            <person name="Rodrigue S."/>
            <person name="Chen F."/>
            <person name="Lapidus A."/>
            <person name="Ferriera S."/>
            <person name="Johnson J."/>
            <person name="Steglich C."/>
            <person name="Church G.M."/>
            <person name="Richardson P."/>
            <person name="Chisholm S.W."/>
        </authorList>
    </citation>
    <scope>NUCLEOTIDE SEQUENCE [LARGE SCALE GENOMIC DNA]</scope>
    <source>
        <strain evidence="7 8">MIT 9215</strain>
    </source>
</reference>
<dbReference type="AlphaFoldDB" id="A8G693"/>
<feature type="transmembrane region" description="Helical" evidence="6">
    <location>
        <begin position="95"/>
        <end position="117"/>
    </location>
</feature>
<dbReference type="GO" id="GO:0005886">
    <property type="term" value="C:plasma membrane"/>
    <property type="evidence" value="ECO:0007669"/>
    <property type="project" value="TreeGrafter"/>
</dbReference>
<dbReference type="KEGG" id="pmh:P9215_15111"/>
<feature type="transmembrane region" description="Helical" evidence="6">
    <location>
        <begin position="191"/>
        <end position="210"/>
    </location>
</feature>
<protein>
    <submittedName>
        <fullName evidence="7">Integral membrane protein, interacts with FtsH</fullName>
    </submittedName>
</protein>
<dbReference type="HOGENOM" id="CLU_986288_0_0_3"/>
<proteinExistence type="inferred from homology"/>
<evidence type="ECO:0000256" key="6">
    <source>
        <dbReference type="RuleBase" id="RU004379"/>
    </source>
</evidence>
<feature type="transmembrane region" description="Helical" evidence="6">
    <location>
        <begin position="36"/>
        <end position="58"/>
    </location>
</feature>
<evidence type="ECO:0000313" key="8">
    <source>
        <dbReference type="Proteomes" id="UP000002014"/>
    </source>
</evidence>
<keyword evidence="3 6" id="KW-0812">Transmembrane</keyword>
<evidence type="ECO:0000313" key="7">
    <source>
        <dbReference type="EMBL" id="ABV51124.1"/>
    </source>
</evidence>
<accession>A8G693</accession>
<evidence type="ECO:0000256" key="3">
    <source>
        <dbReference type="ARBA" id="ARBA00022692"/>
    </source>
</evidence>
<feature type="transmembrane region" description="Helical" evidence="6">
    <location>
        <begin position="64"/>
        <end position="83"/>
    </location>
</feature>
<dbReference type="eggNOG" id="COG0670">
    <property type="taxonomic scope" value="Bacteria"/>
</dbReference>